<evidence type="ECO:0008006" key="3">
    <source>
        <dbReference type="Google" id="ProtNLM"/>
    </source>
</evidence>
<gene>
    <name evidence="1" type="ORF">rosag_48470</name>
</gene>
<evidence type="ECO:0000313" key="2">
    <source>
        <dbReference type="Proteomes" id="UP001161325"/>
    </source>
</evidence>
<dbReference type="InterPro" id="IPR006311">
    <property type="entry name" value="TAT_signal"/>
</dbReference>
<accession>A0AA37VGD4</accession>
<proteinExistence type="predicted"/>
<dbReference type="PROSITE" id="PS51318">
    <property type="entry name" value="TAT"/>
    <property type="match status" value="1"/>
</dbReference>
<evidence type="ECO:0000313" key="1">
    <source>
        <dbReference type="EMBL" id="GLC28334.1"/>
    </source>
</evidence>
<dbReference type="Proteomes" id="UP001161325">
    <property type="component" value="Unassembled WGS sequence"/>
</dbReference>
<dbReference type="InterPro" id="IPR009078">
    <property type="entry name" value="Ferritin-like_SF"/>
</dbReference>
<dbReference type="InterPro" id="IPR019546">
    <property type="entry name" value="TAT_signal_bac_arc"/>
</dbReference>
<keyword evidence="2" id="KW-1185">Reference proteome</keyword>
<protein>
    <recommendedName>
        <fullName evidence="3">Ferritin-like domain protein</fullName>
    </recommendedName>
</protein>
<reference evidence="1" key="1">
    <citation type="submission" date="2022-08" db="EMBL/GenBank/DDBJ databases">
        <title>Draft genome sequencing of Roseisolibacter agri AW1220.</title>
        <authorList>
            <person name="Tobiishi Y."/>
            <person name="Tonouchi A."/>
        </authorList>
    </citation>
    <scope>NUCLEOTIDE SEQUENCE</scope>
    <source>
        <strain evidence="1">AW1220</strain>
    </source>
</reference>
<sequence>MDGTQQGNPRAVSAPPAERSRRDFLRAAGLAGVTLTVGGALAACTDTSTAPLAPRDASFAVVNGNNVTLDFSSDVDVLNYAYALEQLEAAFYTQVVATSGFTSRFTPSEQSILRDLRDHEIAHREFFRAALGTSAIPDLSVNFASINFTNRDSVLTTAQTFEDLGVGAYNGAGRYLTNEAFLAVAGKIVSVEARHASAIRAVRNGNTSSAFAPDAFDPALTPTQVLSAARPFVVQNITVVNA</sequence>
<dbReference type="EMBL" id="BRXS01000009">
    <property type="protein sequence ID" value="GLC28334.1"/>
    <property type="molecule type" value="Genomic_DNA"/>
</dbReference>
<dbReference type="SUPFAM" id="SSF47240">
    <property type="entry name" value="Ferritin-like"/>
    <property type="match status" value="1"/>
</dbReference>
<dbReference type="NCBIfam" id="TIGR01409">
    <property type="entry name" value="TAT_signal_seq"/>
    <property type="match status" value="1"/>
</dbReference>
<dbReference type="CDD" id="cd00657">
    <property type="entry name" value="Ferritin_like"/>
    <property type="match status" value="1"/>
</dbReference>
<name>A0AA37VGD4_9BACT</name>
<dbReference type="AlphaFoldDB" id="A0AA37VGD4"/>
<dbReference type="Pfam" id="PF13668">
    <property type="entry name" value="Ferritin_2"/>
    <property type="match status" value="1"/>
</dbReference>
<comment type="caution">
    <text evidence="1">The sequence shown here is derived from an EMBL/GenBank/DDBJ whole genome shotgun (WGS) entry which is preliminary data.</text>
</comment>
<organism evidence="1 2">
    <name type="scientific">Roseisolibacter agri</name>
    <dbReference type="NCBI Taxonomy" id="2014610"/>
    <lineage>
        <taxon>Bacteria</taxon>
        <taxon>Pseudomonadati</taxon>
        <taxon>Gemmatimonadota</taxon>
        <taxon>Gemmatimonadia</taxon>
        <taxon>Gemmatimonadales</taxon>
        <taxon>Gemmatimonadaceae</taxon>
        <taxon>Roseisolibacter</taxon>
    </lineage>
</organism>